<evidence type="ECO:0000313" key="2">
    <source>
        <dbReference type="Proteomes" id="UP000237271"/>
    </source>
</evidence>
<name>A0A2P4YVR6_9STRA</name>
<sequence>MTWDPGGRLFKMTKDNTEVIRTAHENRLWAFNAYNVGKNTTAKGKQTVKKSVFDNFTVTDGVEDINVWLAKGTMLKQRASKSFQNSLDRLIAKVNVMVFADLLIPGVHSRSPSTAVLVVMDGFLRYTKTYLLKSKGELDVNKCTQEYLNWVERKHESVSKRQMIVDGSDDTALVKEVLTDKG</sequence>
<proteinExistence type="predicted"/>
<dbReference type="EMBL" id="NCKW01000005">
    <property type="protein sequence ID" value="POM81887.1"/>
    <property type="molecule type" value="Genomic_DNA"/>
</dbReference>
<gene>
    <name evidence="1" type="ORF">PHPALM_77</name>
</gene>
<comment type="caution">
    <text evidence="1">The sequence shown here is derived from an EMBL/GenBank/DDBJ whole genome shotgun (WGS) entry which is preliminary data.</text>
</comment>
<keyword evidence="2" id="KW-1185">Reference proteome</keyword>
<dbReference type="AlphaFoldDB" id="A0A2P4YVR6"/>
<reference evidence="1 2" key="1">
    <citation type="journal article" date="2017" name="Genome Biol. Evol.">
        <title>Phytophthora megakarya and P. palmivora, closely related causal agents of cacao black pod rot, underwent increases in genome sizes and gene numbers by different mechanisms.</title>
        <authorList>
            <person name="Ali S.S."/>
            <person name="Shao J."/>
            <person name="Lary D.J."/>
            <person name="Kronmiller B."/>
            <person name="Shen D."/>
            <person name="Strem M.D."/>
            <person name="Amoako-Attah I."/>
            <person name="Akrofi A.Y."/>
            <person name="Begoude B.A."/>
            <person name="Ten Hoopen G.M."/>
            <person name="Coulibaly K."/>
            <person name="Kebe B.I."/>
            <person name="Melnick R.L."/>
            <person name="Guiltinan M.J."/>
            <person name="Tyler B.M."/>
            <person name="Meinhardt L.W."/>
            <person name="Bailey B.A."/>
        </authorList>
    </citation>
    <scope>NUCLEOTIDE SEQUENCE [LARGE SCALE GENOMIC DNA]</scope>
    <source>
        <strain evidence="2">sbr112.9</strain>
    </source>
</reference>
<accession>A0A2P4YVR6</accession>
<protein>
    <submittedName>
        <fullName evidence="1">Integrase</fullName>
    </submittedName>
</protein>
<dbReference type="Proteomes" id="UP000237271">
    <property type="component" value="Unassembled WGS sequence"/>
</dbReference>
<organism evidence="1 2">
    <name type="scientific">Phytophthora palmivora</name>
    <dbReference type="NCBI Taxonomy" id="4796"/>
    <lineage>
        <taxon>Eukaryota</taxon>
        <taxon>Sar</taxon>
        <taxon>Stramenopiles</taxon>
        <taxon>Oomycota</taxon>
        <taxon>Peronosporomycetes</taxon>
        <taxon>Peronosporales</taxon>
        <taxon>Peronosporaceae</taxon>
        <taxon>Phytophthora</taxon>
    </lineage>
</organism>
<evidence type="ECO:0000313" key="1">
    <source>
        <dbReference type="EMBL" id="POM81887.1"/>
    </source>
</evidence>